<accession>A0A443SDA7</accession>
<dbReference type="OrthoDB" id="430044at2759"/>
<dbReference type="PROSITE" id="PS50025">
    <property type="entry name" value="LAM_G_DOMAIN"/>
    <property type="match status" value="2"/>
</dbReference>
<keyword evidence="1" id="KW-0732">Signal</keyword>
<evidence type="ECO:0000313" key="8">
    <source>
        <dbReference type="EMBL" id="RWS25499.1"/>
    </source>
</evidence>
<evidence type="ECO:0000256" key="2">
    <source>
        <dbReference type="ARBA" id="ARBA00022737"/>
    </source>
</evidence>
<dbReference type="STRING" id="299467.A0A443SDA7"/>
<dbReference type="GO" id="GO:0009653">
    <property type="term" value="P:anatomical structure morphogenesis"/>
    <property type="evidence" value="ECO:0007669"/>
    <property type="project" value="TreeGrafter"/>
</dbReference>
<feature type="repeat" description="CSPG" evidence="5">
    <location>
        <begin position="584"/>
        <end position="674"/>
    </location>
</feature>
<feature type="domain" description="Laminin G" evidence="7">
    <location>
        <begin position="227"/>
        <end position="411"/>
    </location>
</feature>
<dbReference type="Proteomes" id="UP000288716">
    <property type="component" value="Unassembled WGS sequence"/>
</dbReference>
<dbReference type="PROSITE" id="PS51854">
    <property type="entry name" value="CSPG"/>
    <property type="match status" value="3"/>
</dbReference>
<feature type="repeat" description="CSPG" evidence="5">
    <location>
        <begin position="691"/>
        <end position="788"/>
    </location>
</feature>
<dbReference type="PANTHER" id="PTHR45739">
    <property type="entry name" value="MATRIX PROTEIN, PUTATIVE-RELATED"/>
    <property type="match status" value="1"/>
</dbReference>
<keyword evidence="2" id="KW-0677">Repeat</keyword>
<dbReference type="PANTHER" id="PTHR45739:SF12">
    <property type="entry name" value="CHONDROITIN SULFATE PROTEOGLYCAN 4-LIKE ISOFORM X2"/>
    <property type="match status" value="1"/>
</dbReference>
<comment type="caution">
    <text evidence="4">Lacks conserved residue(s) required for the propagation of feature annotation.</text>
</comment>
<organism evidence="8 9">
    <name type="scientific">Leptotrombidium deliense</name>
    <dbReference type="NCBI Taxonomy" id="299467"/>
    <lineage>
        <taxon>Eukaryota</taxon>
        <taxon>Metazoa</taxon>
        <taxon>Ecdysozoa</taxon>
        <taxon>Arthropoda</taxon>
        <taxon>Chelicerata</taxon>
        <taxon>Arachnida</taxon>
        <taxon>Acari</taxon>
        <taxon>Acariformes</taxon>
        <taxon>Trombidiformes</taxon>
        <taxon>Prostigmata</taxon>
        <taxon>Anystina</taxon>
        <taxon>Parasitengona</taxon>
        <taxon>Trombiculoidea</taxon>
        <taxon>Trombiculidae</taxon>
        <taxon>Leptotrombidium</taxon>
    </lineage>
</organism>
<protein>
    <submittedName>
        <fullName evidence="8">Chondroitin sulfate proteoglycan 4-like protein</fullName>
    </submittedName>
</protein>
<feature type="transmembrane region" description="Helical" evidence="6">
    <location>
        <begin position="1335"/>
        <end position="1355"/>
    </location>
</feature>
<reference evidence="8 9" key="1">
    <citation type="journal article" date="2018" name="Gigascience">
        <title>Genomes of trombidid mites reveal novel predicted allergens and laterally-transferred genes associated with secondary metabolism.</title>
        <authorList>
            <person name="Dong X."/>
            <person name="Chaisiri K."/>
            <person name="Xia D."/>
            <person name="Armstrong S.D."/>
            <person name="Fang Y."/>
            <person name="Donnelly M.J."/>
            <person name="Kadowaki T."/>
            <person name="McGarry J.W."/>
            <person name="Darby A.C."/>
            <person name="Makepeace B.L."/>
        </authorList>
    </citation>
    <scope>NUCLEOTIDE SEQUENCE [LARGE SCALE GENOMIC DNA]</scope>
    <source>
        <strain evidence="8">UoL-UT</strain>
    </source>
</reference>
<evidence type="ECO:0000256" key="1">
    <source>
        <dbReference type="ARBA" id="ARBA00022729"/>
    </source>
</evidence>
<feature type="domain" description="Laminin G" evidence="7">
    <location>
        <begin position="46"/>
        <end position="217"/>
    </location>
</feature>
<keyword evidence="4" id="KW-1015">Disulfide bond</keyword>
<evidence type="ECO:0000256" key="4">
    <source>
        <dbReference type="PROSITE-ProRule" id="PRU00122"/>
    </source>
</evidence>
<evidence type="ECO:0000256" key="3">
    <source>
        <dbReference type="ARBA" id="ARBA00023180"/>
    </source>
</evidence>
<keyword evidence="9" id="KW-1185">Reference proteome</keyword>
<dbReference type="Gene3D" id="2.60.120.200">
    <property type="match status" value="2"/>
</dbReference>
<evidence type="ECO:0000313" key="9">
    <source>
        <dbReference type="Proteomes" id="UP000288716"/>
    </source>
</evidence>
<feature type="non-terminal residue" evidence="8">
    <location>
        <position position="1373"/>
    </location>
</feature>
<dbReference type="InterPro" id="IPR013320">
    <property type="entry name" value="ConA-like_dom_sf"/>
</dbReference>
<dbReference type="InterPro" id="IPR051561">
    <property type="entry name" value="FRAS1_ECM"/>
</dbReference>
<evidence type="ECO:0000256" key="5">
    <source>
        <dbReference type="PROSITE-ProRule" id="PRU01201"/>
    </source>
</evidence>
<dbReference type="Pfam" id="PF02210">
    <property type="entry name" value="Laminin_G_2"/>
    <property type="match status" value="2"/>
</dbReference>
<keyword evidence="6" id="KW-0812">Transmembrane</keyword>
<evidence type="ECO:0000256" key="6">
    <source>
        <dbReference type="SAM" id="Phobius"/>
    </source>
</evidence>
<comment type="caution">
    <text evidence="8">The sequence shown here is derived from an EMBL/GenBank/DDBJ whole genome shotgun (WGS) entry which is preliminary data.</text>
</comment>
<dbReference type="EMBL" id="NCKV01003646">
    <property type="protein sequence ID" value="RWS25499.1"/>
    <property type="molecule type" value="Genomic_DNA"/>
</dbReference>
<dbReference type="InterPro" id="IPR001791">
    <property type="entry name" value="Laminin_G"/>
</dbReference>
<keyword evidence="3" id="KW-0325">Glycoprotein</keyword>
<gene>
    <name evidence="8" type="ORF">B4U80_06105</name>
</gene>
<dbReference type="Pfam" id="PF16184">
    <property type="entry name" value="Cadherin_3"/>
    <property type="match status" value="5"/>
</dbReference>
<dbReference type="CDD" id="cd00110">
    <property type="entry name" value="LamG"/>
    <property type="match status" value="2"/>
</dbReference>
<proteinExistence type="predicted"/>
<keyword evidence="6" id="KW-0472">Membrane</keyword>
<dbReference type="InterPro" id="IPR039005">
    <property type="entry name" value="CSPG_rpt"/>
</dbReference>
<dbReference type="SUPFAM" id="SSF49899">
    <property type="entry name" value="Concanavalin A-like lectins/glucanases"/>
    <property type="match status" value="2"/>
</dbReference>
<sequence length="1373" mass="153843">MKNYFVTTKSSKNKRDKVYSTFVDYTQMYKVKTQRLSSKCSFDVFIVSFYGSSYVSLPLEDARSTTKISFRLKTYRNDAIIFLSAGPIDYCLITLENGALKVRINLGSGEAILTSKSGLKLNDLVWHQVDIDRNEGELSMTIDGLHTTYLEIPGSFFELNIKYGIYVGGLGDFNELFLGNLRAFRGCIENLRFNEINVFETISQTATSIVESVTFECSAEFDSSANNAISFIETSAFIVIPGFANTRLGASLSFRLKSTSEMAILFYSSGSVTQLSDFVAGELINGRISLSANDGNGVVVLQSDVIVNDGFWHDVELKFSPTYMEVSVDGKSRNLRPSLGDKRFYDLTDSLYIGGIELNKQSFAFQQGLQTVLSEGTEISLKGCLKDIKVNEQKIGIKDAELSKGIKVGDCLWHYPCLTDSPCISGAQCYQEGFSKFRCSCSSDVCSKPNFTLHYKSDEQFSQKSEQKSNSIKLTTNNITVTEGQSSIIMSSDLIVSSAYESWVNEYLILVEPKYGWIRLTSSWEKEVNRFTPNDLKIGSVIYEHDGSETARDWFTVIAKSEKLREQSEPVTIYVKIIAVNDEVPRIVNNTGLQLWQSTQVTLTNANLAAVDDDSSSSEIIFEVLTSSNGFISLRNDSKSEIKKFTQKQIDENLVLYTHNGSLTGGFRFKVGDGVNFDSSHIFKVNAKTVNITLKRNQILHVLPGLQQSITKEHLFAETNDGNSSRVITFEITKEPSLGKILIENDDGSTSQVTKFTQNELNRKLVLYEHSQHINDVSNRDYIIFDIKSVNVETLRNAQFVVEIAIDSLVNNFVNEAKDYIKISPLMVYEGKRDAITVKNVNVSALTNIWKATKLNSVSDGLYFKLHSKPKNGFLLFDNKNATLSTNSNSQSSAMPLSAFENKLLEYQHDDSNTLNDSFVFGIYLNNGIHLFNETLEIQVIQVNDEAAQLLTSDPFLQVIQGSSALVDRSILDTSDEDVLPNSIVYRIVDEPENGEFVYRNANVETQITNFTQLDVYNEKIYFQSDGSRNTAQFQIEMTDGHFKPITTLFTIKVKPLTLYLVNRSDIELNQGSTAIKLSSKNLGANSNDANLNRIKYKIVQLPNCGKLLVNDEEKLEFTQNDVNIGSLIYVQINMSFCSDYFMVDITNSNQNVINNITIRVIITALINAPKLQYLTASIHHKVLLTIDHLDATPLAKLTKSNPKYIVTKKSKYGLLKKIVNKNRIKRNAMKEANEFTHEDIVKGRIAFVVNSDVKLQTSFDFVTDDINFNLIASNVQPANVALKMKIMKTAISVNPLPTDAKSSNQSISKQPAVDSEMIRPQINYLNIIITRDHLLITAVVVIILLAIIIILIVCDNICNAQTTEVNVIQMRF</sequence>
<dbReference type="SMART" id="SM00282">
    <property type="entry name" value="LamG"/>
    <property type="match status" value="2"/>
</dbReference>
<feature type="repeat" description="CSPG" evidence="5">
    <location>
        <begin position="947"/>
        <end position="1041"/>
    </location>
</feature>
<keyword evidence="6" id="KW-1133">Transmembrane helix</keyword>
<name>A0A443SDA7_9ACAR</name>
<feature type="disulfide bond" evidence="4">
    <location>
        <begin position="384"/>
        <end position="411"/>
    </location>
</feature>
<evidence type="ECO:0000259" key="7">
    <source>
        <dbReference type="PROSITE" id="PS50025"/>
    </source>
</evidence>
<dbReference type="VEuPathDB" id="VectorBase:LDEU006541"/>